<organism evidence="1">
    <name type="scientific">Anguilla anguilla</name>
    <name type="common">European freshwater eel</name>
    <name type="synonym">Muraena anguilla</name>
    <dbReference type="NCBI Taxonomy" id="7936"/>
    <lineage>
        <taxon>Eukaryota</taxon>
        <taxon>Metazoa</taxon>
        <taxon>Chordata</taxon>
        <taxon>Craniata</taxon>
        <taxon>Vertebrata</taxon>
        <taxon>Euteleostomi</taxon>
        <taxon>Actinopterygii</taxon>
        <taxon>Neopterygii</taxon>
        <taxon>Teleostei</taxon>
        <taxon>Anguilliformes</taxon>
        <taxon>Anguillidae</taxon>
        <taxon>Anguilla</taxon>
    </lineage>
</organism>
<protein>
    <submittedName>
        <fullName evidence="1">Uncharacterized protein</fullName>
    </submittedName>
</protein>
<proteinExistence type="predicted"/>
<dbReference type="AlphaFoldDB" id="A0A0E9RJW5"/>
<reference evidence="1" key="2">
    <citation type="journal article" date="2015" name="Fish Shellfish Immunol.">
        <title>Early steps in the European eel (Anguilla anguilla)-Vibrio vulnificus interaction in the gills: Role of the RtxA13 toxin.</title>
        <authorList>
            <person name="Callol A."/>
            <person name="Pajuelo D."/>
            <person name="Ebbesson L."/>
            <person name="Teles M."/>
            <person name="MacKenzie S."/>
            <person name="Amaro C."/>
        </authorList>
    </citation>
    <scope>NUCLEOTIDE SEQUENCE</scope>
</reference>
<sequence>MHLLRLPHQCYKTEQDCHLVVRHALTLTLPRSRHCIGIRMHKDG</sequence>
<reference evidence="1" key="1">
    <citation type="submission" date="2014-11" db="EMBL/GenBank/DDBJ databases">
        <authorList>
            <person name="Amaro Gonzalez C."/>
        </authorList>
    </citation>
    <scope>NUCLEOTIDE SEQUENCE</scope>
</reference>
<evidence type="ECO:0000313" key="1">
    <source>
        <dbReference type="EMBL" id="JAH29441.1"/>
    </source>
</evidence>
<dbReference type="EMBL" id="GBXM01079136">
    <property type="protein sequence ID" value="JAH29441.1"/>
    <property type="molecule type" value="Transcribed_RNA"/>
</dbReference>
<accession>A0A0E9RJW5</accession>
<name>A0A0E9RJW5_ANGAN</name>